<dbReference type="Proteomes" id="UP001409291">
    <property type="component" value="Unassembled WGS sequence"/>
</dbReference>
<evidence type="ECO:0000313" key="2">
    <source>
        <dbReference type="Proteomes" id="UP001409291"/>
    </source>
</evidence>
<evidence type="ECO:0008006" key="3">
    <source>
        <dbReference type="Google" id="ProtNLM"/>
    </source>
</evidence>
<name>A0ABV0BNZ1_9SPHI</name>
<sequence length="142" mass="15955">MKALIGKPVLVHLLLPIDPAGRQGHLGTISNLSYDNEIVEVCFEDGEKSLYLTDALLVFKSHWELSRDLTDGHQRLDAEELKTLIEIHSILEKGAQSGQHEAFRRACSSERLLRLATVSLASRLELTLPEDTHPYWKKGTGR</sequence>
<reference evidence="1 2" key="1">
    <citation type="submission" date="2024-04" db="EMBL/GenBank/DDBJ databases">
        <title>WGS of bacteria from Torrens River.</title>
        <authorList>
            <person name="Wyrsch E.R."/>
            <person name="Drigo B."/>
        </authorList>
    </citation>
    <scope>NUCLEOTIDE SEQUENCE [LARGE SCALE GENOMIC DNA]</scope>
    <source>
        <strain evidence="1 2">TWI391</strain>
    </source>
</reference>
<organism evidence="1 2">
    <name type="scientific">Sphingobacterium kitahiroshimense</name>
    <dbReference type="NCBI Taxonomy" id="470446"/>
    <lineage>
        <taxon>Bacteria</taxon>
        <taxon>Pseudomonadati</taxon>
        <taxon>Bacteroidota</taxon>
        <taxon>Sphingobacteriia</taxon>
        <taxon>Sphingobacteriales</taxon>
        <taxon>Sphingobacteriaceae</taxon>
        <taxon>Sphingobacterium</taxon>
    </lineage>
</organism>
<gene>
    <name evidence="1" type="ORF">ABE541_01195</name>
</gene>
<dbReference type="RefSeq" id="WP_346580399.1">
    <property type="nucleotide sequence ID" value="NZ_JBDJLH010000006.1"/>
</dbReference>
<protein>
    <recommendedName>
        <fullName evidence="3">DUF4926 domain-containing protein</fullName>
    </recommendedName>
</protein>
<comment type="caution">
    <text evidence="1">The sequence shown here is derived from an EMBL/GenBank/DDBJ whole genome shotgun (WGS) entry which is preliminary data.</text>
</comment>
<evidence type="ECO:0000313" key="1">
    <source>
        <dbReference type="EMBL" id="MEN5375868.1"/>
    </source>
</evidence>
<proteinExistence type="predicted"/>
<accession>A0ABV0BNZ1</accession>
<keyword evidence="2" id="KW-1185">Reference proteome</keyword>
<dbReference type="EMBL" id="JBDJNQ010000001">
    <property type="protein sequence ID" value="MEN5375868.1"/>
    <property type="molecule type" value="Genomic_DNA"/>
</dbReference>